<keyword evidence="2" id="KW-0808">Transferase</keyword>
<evidence type="ECO:0000259" key="1">
    <source>
        <dbReference type="Pfam" id="PF04230"/>
    </source>
</evidence>
<dbReference type="Pfam" id="PF04230">
    <property type="entry name" value="PS_pyruv_trans"/>
    <property type="match status" value="1"/>
</dbReference>
<dbReference type="NCBIfam" id="TIGR03609">
    <property type="entry name" value="S_layer_CsaB"/>
    <property type="match status" value="1"/>
</dbReference>
<evidence type="ECO:0000313" key="3">
    <source>
        <dbReference type="Proteomes" id="UP001549167"/>
    </source>
</evidence>
<dbReference type="EMBL" id="JBEPMX010000014">
    <property type="protein sequence ID" value="MET3684217.1"/>
    <property type="molecule type" value="Genomic_DNA"/>
</dbReference>
<organism evidence="2 3">
    <name type="scientific">Alkalibacillus flavidus</name>
    <dbReference type="NCBI Taxonomy" id="546021"/>
    <lineage>
        <taxon>Bacteria</taxon>
        <taxon>Bacillati</taxon>
        <taxon>Bacillota</taxon>
        <taxon>Bacilli</taxon>
        <taxon>Bacillales</taxon>
        <taxon>Bacillaceae</taxon>
        <taxon>Alkalibacillus</taxon>
    </lineage>
</organism>
<dbReference type="InterPro" id="IPR019896">
    <property type="entry name" value="Polysacch_pyruvyl_Trfase_CsaB"/>
</dbReference>
<gene>
    <name evidence="2" type="ORF">ABID56_002343</name>
</gene>
<dbReference type="PANTHER" id="PTHR36836">
    <property type="entry name" value="COLANIC ACID BIOSYNTHESIS PROTEIN WCAK"/>
    <property type="match status" value="1"/>
</dbReference>
<sequence length="341" mass="38001">MKVVISGYYGFYNIGDEAILRSIVQRLRVEEPDVEIVVLSGDPRDTEARHGVTAIHRFDFLKIRRVLRGADGLISGGGSLMQDVTGWKSIPYYCAVIGLAKRYRVPVFAYAQGVGPIERSLGRRLLARTFRDVDAVSVRDHLSLALLREIGVTREIDVTADAVFGMNIDDFTLERGDYVAVSVRPWAEDSRYQNVLAEALDQIDADIVFVPMQGDTDYDASFAVRKQMTRTSERRVHIMDAESSIDERLQIIAGARSLIGMRLHALIFAAVLETPFVALSYDPKIDAFAGERVVGHVERRDWDADALLEALGVYGDDAIDVSTYREQAVATARDAVALFRK</sequence>
<protein>
    <submittedName>
        <fullName evidence="2">Polysaccharide pyruvyl transferase CsaB</fullName>
    </submittedName>
</protein>
<feature type="domain" description="Polysaccharide pyruvyl transferase" evidence="1">
    <location>
        <begin position="13"/>
        <end position="283"/>
    </location>
</feature>
<comment type="caution">
    <text evidence="2">The sequence shown here is derived from an EMBL/GenBank/DDBJ whole genome shotgun (WGS) entry which is preliminary data.</text>
</comment>
<dbReference type="Proteomes" id="UP001549167">
    <property type="component" value="Unassembled WGS sequence"/>
</dbReference>
<proteinExistence type="predicted"/>
<reference evidence="2 3" key="1">
    <citation type="submission" date="2024-06" db="EMBL/GenBank/DDBJ databases">
        <title>Genomic Encyclopedia of Type Strains, Phase IV (KMG-IV): sequencing the most valuable type-strain genomes for metagenomic binning, comparative biology and taxonomic classification.</title>
        <authorList>
            <person name="Goeker M."/>
        </authorList>
    </citation>
    <scope>NUCLEOTIDE SEQUENCE [LARGE SCALE GENOMIC DNA]</scope>
    <source>
        <strain evidence="2 3">DSM 23520</strain>
    </source>
</reference>
<dbReference type="PANTHER" id="PTHR36836:SF1">
    <property type="entry name" value="COLANIC ACID BIOSYNTHESIS PROTEIN WCAK"/>
    <property type="match status" value="1"/>
</dbReference>
<dbReference type="GO" id="GO:0016740">
    <property type="term" value="F:transferase activity"/>
    <property type="evidence" value="ECO:0007669"/>
    <property type="project" value="UniProtKB-KW"/>
</dbReference>
<evidence type="ECO:0000313" key="2">
    <source>
        <dbReference type="EMBL" id="MET3684217.1"/>
    </source>
</evidence>
<dbReference type="InterPro" id="IPR007345">
    <property type="entry name" value="Polysacch_pyruvyl_Trfase"/>
</dbReference>
<keyword evidence="3" id="KW-1185">Reference proteome</keyword>
<dbReference type="RefSeq" id="WP_354221365.1">
    <property type="nucleotide sequence ID" value="NZ_JBEPMX010000014.1"/>
</dbReference>
<accession>A0ABV2KXA4</accession>
<name>A0ABV2KXA4_9BACI</name>